<evidence type="ECO:0000313" key="3">
    <source>
        <dbReference type="EMBL" id="MBB4037936.1"/>
    </source>
</evidence>
<keyword evidence="2" id="KW-0732">Signal</keyword>
<dbReference type="AlphaFoldDB" id="A0A840CR85"/>
<organism evidence="3 4">
    <name type="scientific">Dysgonomonas hofstadii</name>
    <dbReference type="NCBI Taxonomy" id="637886"/>
    <lineage>
        <taxon>Bacteria</taxon>
        <taxon>Pseudomonadati</taxon>
        <taxon>Bacteroidota</taxon>
        <taxon>Bacteroidia</taxon>
        <taxon>Bacteroidales</taxon>
        <taxon>Dysgonomonadaceae</taxon>
        <taxon>Dysgonomonas</taxon>
    </lineage>
</organism>
<keyword evidence="4" id="KW-1185">Reference proteome</keyword>
<evidence type="ECO:0000313" key="4">
    <source>
        <dbReference type="Proteomes" id="UP000555103"/>
    </source>
</evidence>
<evidence type="ECO:0008006" key="5">
    <source>
        <dbReference type="Google" id="ProtNLM"/>
    </source>
</evidence>
<accession>A0A840CR85</accession>
<evidence type="ECO:0000256" key="2">
    <source>
        <dbReference type="SAM" id="SignalP"/>
    </source>
</evidence>
<reference evidence="3 4" key="1">
    <citation type="submission" date="2020-08" db="EMBL/GenBank/DDBJ databases">
        <title>Genomic Encyclopedia of Type Strains, Phase IV (KMG-IV): sequencing the most valuable type-strain genomes for metagenomic binning, comparative biology and taxonomic classification.</title>
        <authorList>
            <person name="Goeker M."/>
        </authorList>
    </citation>
    <scope>NUCLEOTIDE SEQUENCE [LARGE SCALE GENOMIC DNA]</scope>
    <source>
        <strain evidence="3 4">DSM 104969</strain>
    </source>
</reference>
<feature type="chain" id="PRO_5032682525" description="Outer membrane protein beta-barrel domain-containing protein" evidence="2">
    <location>
        <begin position="20"/>
        <end position="202"/>
    </location>
</feature>
<gene>
    <name evidence="3" type="ORF">GGR21_003860</name>
</gene>
<proteinExistence type="predicted"/>
<comment type="caution">
    <text evidence="3">The sequence shown here is derived from an EMBL/GenBank/DDBJ whole genome shotgun (WGS) entry which is preliminary data.</text>
</comment>
<feature type="region of interest" description="Disordered" evidence="1">
    <location>
        <begin position="35"/>
        <end position="55"/>
    </location>
</feature>
<dbReference type="RefSeq" id="WP_183308777.1">
    <property type="nucleotide sequence ID" value="NZ_JACIEP010000019.1"/>
</dbReference>
<feature type="compositionally biased region" description="Low complexity" evidence="1">
    <location>
        <begin position="35"/>
        <end position="54"/>
    </location>
</feature>
<protein>
    <recommendedName>
        <fullName evidence="5">Outer membrane protein beta-barrel domain-containing protein</fullName>
    </recommendedName>
</protein>
<evidence type="ECO:0000256" key="1">
    <source>
        <dbReference type="SAM" id="MobiDB-lite"/>
    </source>
</evidence>
<dbReference type="EMBL" id="JACIEP010000019">
    <property type="protein sequence ID" value="MBB4037936.1"/>
    <property type="molecule type" value="Genomic_DNA"/>
</dbReference>
<dbReference type="Proteomes" id="UP000555103">
    <property type="component" value="Unassembled WGS sequence"/>
</dbReference>
<name>A0A840CR85_9BACT</name>
<feature type="signal peptide" evidence="2">
    <location>
        <begin position="1"/>
        <end position="19"/>
    </location>
</feature>
<sequence>MKKMIFMALLFSMTIALQAQIYVDNKGNVYDQRKSSTTTATSAKSNNRSSSGSSFDMSKLSFGGNLSLQFGDYTVVGISPQVGYDFNKYLTAGAGLGYTYFKDKTYDYKWSSSYVSFDLFGRFYPIEYIVIGIQPEISRMWQSVKWNDGVKVSESKFVPSFLVGGGLRLGGMIAMIQYDVVQDDNSPYGNNLFYSVGYTFRF</sequence>